<feature type="region of interest" description="Disordered" evidence="2">
    <location>
        <begin position="1"/>
        <end position="28"/>
    </location>
</feature>
<comment type="caution">
    <text evidence="4">The sequence shown here is derived from an EMBL/GenBank/DDBJ whole genome shotgun (WGS) entry which is preliminary data.</text>
</comment>
<keyword evidence="5" id="KW-1185">Reference proteome</keyword>
<evidence type="ECO:0000313" key="4">
    <source>
        <dbReference type="EMBL" id="KAF5834291.1"/>
    </source>
</evidence>
<dbReference type="EMBL" id="MU069765">
    <property type="protein sequence ID" value="KAF5834291.1"/>
    <property type="molecule type" value="Genomic_DNA"/>
</dbReference>
<dbReference type="InterPro" id="IPR050704">
    <property type="entry name" value="Peptidase_C85-like"/>
</dbReference>
<comment type="similarity">
    <text evidence="1">Belongs to the peptidase C85 family.</text>
</comment>
<dbReference type="PROSITE" id="PS50802">
    <property type="entry name" value="OTU"/>
    <property type="match status" value="1"/>
</dbReference>
<evidence type="ECO:0000256" key="1">
    <source>
        <dbReference type="ARBA" id="ARBA00010407"/>
    </source>
</evidence>
<sequence length="304" mass="33969">MAGCFGGGSASKKKVEDDPSEPAVQGRKNTYVLEKLSSIKPATPELDEVVINLKCIDADGLDVIVEGRNAGENRSQSSQHSSTPPIRGFCKVESRKRGPQTQQNGLSWTNSRRALEVLVDREEAHSRANQGDSLTHSQRLVERLDRLNLQVYEMSGDGNCQFRSISHELFGTQDCHGKVRRRTMNHIKANPDDFRCFLGEDFDDYVKAMSVEGCWGDELTLRAACDSYGVIMHVVTSDETNWHLIYKPKGGVKCNVELFIAYIAPIHYNAIRRKPSLKTMHDMLGESFKRMNSGRSSATSDDGR</sequence>
<evidence type="ECO:0000259" key="3">
    <source>
        <dbReference type="PROSITE" id="PS50802"/>
    </source>
</evidence>
<dbReference type="PANTHER" id="PTHR12419">
    <property type="entry name" value="OTU DOMAIN CONTAINING PROTEIN"/>
    <property type="match status" value="1"/>
</dbReference>
<dbReference type="Pfam" id="PF02338">
    <property type="entry name" value="OTU"/>
    <property type="match status" value="1"/>
</dbReference>
<reference evidence="4" key="1">
    <citation type="submission" date="2017-08" db="EMBL/GenBank/DDBJ databases">
        <authorList>
            <person name="Polle J.E."/>
            <person name="Barry K."/>
            <person name="Cushman J."/>
            <person name="Schmutz J."/>
            <person name="Tran D."/>
            <person name="Hathwaick L.T."/>
            <person name="Yim W.C."/>
            <person name="Jenkins J."/>
            <person name="Mckie-Krisberg Z.M."/>
            <person name="Prochnik S."/>
            <person name="Lindquist E."/>
            <person name="Dockter R.B."/>
            <person name="Adam C."/>
            <person name="Molina H."/>
            <person name="Bunkerborg J."/>
            <person name="Jin E."/>
            <person name="Buchheim M."/>
            <person name="Magnuson J."/>
        </authorList>
    </citation>
    <scope>NUCLEOTIDE SEQUENCE</scope>
    <source>
        <strain evidence="4">CCAP 19/18</strain>
    </source>
</reference>
<feature type="domain" description="OTU" evidence="3">
    <location>
        <begin position="149"/>
        <end position="274"/>
    </location>
</feature>
<feature type="region of interest" description="Disordered" evidence="2">
    <location>
        <begin position="71"/>
        <end position="109"/>
    </location>
</feature>
<dbReference type="InterPro" id="IPR038765">
    <property type="entry name" value="Papain-like_cys_pep_sf"/>
</dbReference>
<feature type="compositionally biased region" description="Polar residues" evidence="2">
    <location>
        <begin position="99"/>
        <end position="109"/>
    </location>
</feature>
<proteinExistence type="inferred from homology"/>
<dbReference type="CDD" id="cd22751">
    <property type="entry name" value="OTU_plant_OTU9-like"/>
    <property type="match status" value="1"/>
</dbReference>
<dbReference type="Proteomes" id="UP000815325">
    <property type="component" value="Unassembled WGS sequence"/>
</dbReference>
<dbReference type="PANTHER" id="PTHR12419:SF11">
    <property type="entry name" value="OTU DOMAIN-CONTAINING PROTEIN DDB_G0284757"/>
    <property type="match status" value="1"/>
</dbReference>
<protein>
    <recommendedName>
        <fullName evidence="3">OTU domain-containing protein</fullName>
    </recommendedName>
</protein>
<evidence type="ECO:0000313" key="5">
    <source>
        <dbReference type="Proteomes" id="UP000815325"/>
    </source>
</evidence>
<dbReference type="SUPFAM" id="SSF54001">
    <property type="entry name" value="Cysteine proteinases"/>
    <property type="match status" value="1"/>
</dbReference>
<accession>A0ABQ7GI55</accession>
<feature type="compositionally biased region" description="Polar residues" evidence="2">
    <location>
        <begin position="72"/>
        <end position="84"/>
    </location>
</feature>
<organism evidence="4 5">
    <name type="scientific">Dunaliella salina</name>
    <name type="common">Green alga</name>
    <name type="synonym">Protococcus salinus</name>
    <dbReference type="NCBI Taxonomy" id="3046"/>
    <lineage>
        <taxon>Eukaryota</taxon>
        <taxon>Viridiplantae</taxon>
        <taxon>Chlorophyta</taxon>
        <taxon>core chlorophytes</taxon>
        <taxon>Chlorophyceae</taxon>
        <taxon>CS clade</taxon>
        <taxon>Chlamydomonadales</taxon>
        <taxon>Dunaliellaceae</taxon>
        <taxon>Dunaliella</taxon>
    </lineage>
</organism>
<dbReference type="Gene3D" id="3.90.70.80">
    <property type="match status" value="1"/>
</dbReference>
<evidence type="ECO:0000256" key="2">
    <source>
        <dbReference type="SAM" id="MobiDB-lite"/>
    </source>
</evidence>
<gene>
    <name evidence="4" type="ORF">DUNSADRAFT_9114</name>
</gene>
<name>A0ABQ7GI55_DUNSA</name>
<dbReference type="InterPro" id="IPR003323">
    <property type="entry name" value="OTU_dom"/>
</dbReference>